<evidence type="ECO:0000256" key="7">
    <source>
        <dbReference type="ARBA" id="ARBA00022824"/>
    </source>
</evidence>
<dbReference type="AlphaFoldDB" id="A0A1R1SLA6"/>
<dbReference type="InterPro" id="IPR007315">
    <property type="entry name" value="PIG-V/Gpi18"/>
</dbReference>
<evidence type="ECO:0000256" key="10">
    <source>
        <dbReference type="SAM" id="MobiDB-lite"/>
    </source>
</evidence>
<keyword evidence="5" id="KW-0808">Transferase</keyword>
<keyword evidence="13" id="KW-1185">Reference proteome</keyword>
<keyword evidence="7" id="KW-0256">Endoplasmic reticulum</keyword>
<evidence type="ECO:0008006" key="14">
    <source>
        <dbReference type="Google" id="ProtNLM"/>
    </source>
</evidence>
<evidence type="ECO:0000256" key="11">
    <source>
        <dbReference type="SAM" id="Phobius"/>
    </source>
</evidence>
<feature type="transmembrane region" description="Helical" evidence="11">
    <location>
        <begin position="120"/>
        <end position="144"/>
    </location>
</feature>
<organism evidence="12 13">
    <name type="scientific">Streptomyces sparsogenes DSM 40356</name>
    <dbReference type="NCBI Taxonomy" id="1331668"/>
    <lineage>
        <taxon>Bacteria</taxon>
        <taxon>Bacillati</taxon>
        <taxon>Actinomycetota</taxon>
        <taxon>Actinomycetes</taxon>
        <taxon>Kitasatosporales</taxon>
        <taxon>Streptomycetaceae</taxon>
        <taxon>Streptomyces</taxon>
    </lineage>
</organism>
<evidence type="ECO:0000256" key="8">
    <source>
        <dbReference type="ARBA" id="ARBA00022989"/>
    </source>
</evidence>
<dbReference type="GO" id="GO:0006506">
    <property type="term" value="P:GPI anchor biosynthetic process"/>
    <property type="evidence" value="ECO:0007669"/>
    <property type="project" value="UniProtKB-UniPathway"/>
</dbReference>
<evidence type="ECO:0000313" key="12">
    <source>
        <dbReference type="EMBL" id="OMI39070.1"/>
    </source>
</evidence>
<evidence type="ECO:0000256" key="2">
    <source>
        <dbReference type="ARBA" id="ARBA00004687"/>
    </source>
</evidence>
<feature type="transmembrane region" description="Helical" evidence="11">
    <location>
        <begin position="339"/>
        <end position="357"/>
    </location>
</feature>
<dbReference type="RefSeq" id="WP_174589026.1">
    <property type="nucleotide sequence ID" value="NZ_ASQP01000185.1"/>
</dbReference>
<name>A0A1R1SLA6_9ACTN</name>
<dbReference type="EMBL" id="ASQP01000185">
    <property type="protein sequence ID" value="OMI39070.1"/>
    <property type="molecule type" value="Genomic_DNA"/>
</dbReference>
<proteinExistence type="predicted"/>
<feature type="region of interest" description="Disordered" evidence="10">
    <location>
        <begin position="1"/>
        <end position="24"/>
    </location>
</feature>
<keyword evidence="9 11" id="KW-0472">Membrane</keyword>
<evidence type="ECO:0000313" key="13">
    <source>
        <dbReference type="Proteomes" id="UP000186168"/>
    </source>
</evidence>
<feature type="transmembrane region" description="Helical" evidence="11">
    <location>
        <begin position="252"/>
        <end position="271"/>
    </location>
</feature>
<dbReference type="GO" id="GO:0000009">
    <property type="term" value="F:alpha-1,6-mannosyltransferase activity"/>
    <property type="evidence" value="ECO:0007669"/>
    <property type="project" value="InterPro"/>
</dbReference>
<keyword evidence="8 11" id="KW-1133">Transmembrane helix</keyword>
<dbReference type="GO" id="GO:0016020">
    <property type="term" value="C:membrane"/>
    <property type="evidence" value="ECO:0007669"/>
    <property type="project" value="GOC"/>
</dbReference>
<evidence type="ECO:0000256" key="4">
    <source>
        <dbReference type="ARBA" id="ARBA00022676"/>
    </source>
</evidence>
<feature type="transmembrane region" description="Helical" evidence="11">
    <location>
        <begin position="156"/>
        <end position="178"/>
    </location>
</feature>
<protein>
    <recommendedName>
        <fullName evidence="14">Integral membrane protein</fullName>
    </recommendedName>
</protein>
<gene>
    <name evidence="12" type="ORF">SPAR_12648</name>
</gene>
<dbReference type="PANTHER" id="PTHR12468">
    <property type="entry name" value="GPI MANNOSYLTRANSFERASE 2"/>
    <property type="match status" value="1"/>
</dbReference>
<keyword evidence="3" id="KW-0337">GPI-anchor biosynthesis</keyword>
<dbReference type="Proteomes" id="UP000186168">
    <property type="component" value="Unassembled WGS sequence"/>
</dbReference>
<dbReference type="GeneID" id="96744025"/>
<feature type="transmembrane region" description="Helical" evidence="11">
    <location>
        <begin position="386"/>
        <end position="411"/>
    </location>
</feature>
<dbReference type="PANTHER" id="PTHR12468:SF2">
    <property type="entry name" value="GPI MANNOSYLTRANSFERASE 2"/>
    <property type="match status" value="1"/>
</dbReference>
<evidence type="ECO:0000256" key="5">
    <source>
        <dbReference type="ARBA" id="ARBA00022679"/>
    </source>
</evidence>
<feature type="transmembrane region" description="Helical" evidence="11">
    <location>
        <begin position="39"/>
        <end position="58"/>
    </location>
</feature>
<reference evidence="12 13" key="1">
    <citation type="submission" date="2013-05" db="EMBL/GenBank/DDBJ databases">
        <title>Genome sequence of Streptomyces sparsogenes DSM 40356.</title>
        <authorList>
            <person name="Coyne S."/>
            <person name="Seebeck F.P."/>
        </authorList>
    </citation>
    <scope>NUCLEOTIDE SEQUENCE [LARGE SCALE GENOMIC DNA]</scope>
    <source>
        <strain evidence="12 13">DSM 40356</strain>
    </source>
</reference>
<dbReference type="GO" id="GO:0004376">
    <property type="term" value="F:GPI mannosyltransferase activity"/>
    <property type="evidence" value="ECO:0007669"/>
    <property type="project" value="InterPro"/>
</dbReference>
<keyword evidence="6 11" id="KW-0812">Transmembrane</keyword>
<dbReference type="STRING" id="67365.GCA_001704635_06489"/>
<sequence length="412" mass="44218">MSADTSAPIRAPEPPAPSPAHRRAAPRLRASLRRAAPALGLYAASRLIGLVCMAAWAGRIGKHPRTLLGYCWDSVWYVGVARHGYNGNALLPDPAKHGVTFSDMAFFPLFPMLMRTLTTLLPISAVTAGLVVAWVAAGVAAWGIHAVGELLYGRRVAMALVVLWGLLPHAIVQSMAYTEPLLTALAAWSLYAVLTRRWLSAGALALLAGASRPNGIAVAAAVCCCAAAELWRRRRACGTREVLEARGASWRVWAGAALSPLGWLGYLAWVGCRRGSWRGYFAVQEEWGSRFDFGANGLRFVRYLLIHKASFAYFVALVILGVAVVLLALLVADRPPLALLVYTLVLVAITLGGSNYFASKPRFLLPAFPLLLPVALAMTRARPRTAVLTGGALAGFSFVYGTYLLTVARIAM</sequence>
<accession>A0A1R1SLA6</accession>
<evidence type="ECO:0000256" key="6">
    <source>
        <dbReference type="ARBA" id="ARBA00022692"/>
    </source>
</evidence>
<feature type="transmembrane region" description="Helical" evidence="11">
    <location>
        <begin position="311"/>
        <end position="332"/>
    </location>
</feature>
<comment type="caution">
    <text evidence="12">The sequence shown here is derived from an EMBL/GenBank/DDBJ whole genome shotgun (WGS) entry which is preliminary data.</text>
</comment>
<dbReference type="UniPathway" id="UPA00196"/>
<feature type="transmembrane region" description="Helical" evidence="11">
    <location>
        <begin position="363"/>
        <end position="379"/>
    </location>
</feature>
<evidence type="ECO:0000256" key="1">
    <source>
        <dbReference type="ARBA" id="ARBA00004477"/>
    </source>
</evidence>
<comment type="subcellular location">
    <subcellularLocation>
        <location evidence="1">Endoplasmic reticulum membrane</location>
        <topology evidence="1">Multi-pass membrane protein</topology>
    </subcellularLocation>
</comment>
<keyword evidence="4" id="KW-0328">Glycosyltransferase</keyword>
<comment type="pathway">
    <text evidence="2">Glycolipid biosynthesis; glycosylphosphatidylinositol-anchor biosynthesis.</text>
</comment>
<feature type="compositionally biased region" description="Low complexity" evidence="10">
    <location>
        <begin position="1"/>
        <end position="10"/>
    </location>
</feature>
<evidence type="ECO:0000256" key="9">
    <source>
        <dbReference type="ARBA" id="ARBA00023136"/>
    </source>
</evidence>
<evidence type="ECO:0000256" key="3">
    <source>
        <dbReference type="ARBA" id="ARBA00022502"/>
    </source>
</evidence>